<feature type="compositionally biased region" description="Low complexity" evidence="5">
    <location>
        <begin position="170"/>
        <end position="179"/>
    </location>
</feature>
<dbReference type="InterPro" id="IPR009741">
    <property type="entry name" value="EARLY_FLOWERING_4_dom"/>
</dbReference>
<reference evidence="7" key="1">
    <citation type="submission" date="2023-07" db="EMBL/GenBank/DDBJ databases">
        <title>A chromosome-level genome assembly of Lolium multiflorum.</title>
        <authorList>
            <person name="Chen Y."/>
            <person name="Copetti D."/>
            <person name="Kolliker R."/>
            <person name="Studer B."/>
        </authorList>
    </citation>
    <scope>NUCLEOTIDE SEQUENCE</scope>
    <source>
        <strain evidence="7">02402/16</strain>
        <tissue evidence="7">Leaf</tissue>
    </source>
</reference>
<feature type="region of interest" description="Disordered" evidence="5">
    <location>
        <begin position="98"/>
        <end position="187"/>
    </location>
</feature>
<keyword evidence="8" id="KW-1185">Reference proteome</keyword>
<evidence type="ECO:0000256" key="3">
    <source>
        <dbReference type="ARBA" id="ARBA00023108"/>
    </source>
</evidence>
<dbReference type="InterPro" id="IPR040462">
    <property type="entry name" value="EARLY_FLOWERING_4"/>
</dbReference>
<evidence type="ECO:0000256" key="1">
    <source>
        <dbReference type="ARBA" id="ARBA00004123"/>
    </source>
</evidence>
<keyword evidence="3" id="KW-0090">Biological rhythms</keyword>
<evidence type="ECO:0000256" key="5">
    <source>
        <dbReference type="SAM" id="MobiDB-lite"/>
    </source>
</evidence>
<accession>A0AAD8RM39</accession>
<protein>
    <recommendedName>
        <fullName evidence="6">Protein EARLY FLOWERING 4 domain-containing protein</fullName>
    </recommendedName>
</protein>
<dbReference type="GO" id="GO:0009649">
    <property type="term" value="P:entrainment of circadian clock"/>
    <property type="evidence" value="ECO:0007669"/>
    <property type="project" value="TreeGrafter"/>
</dbReference>
<evidence type="ECO:0000256" key="4">
    <source>
        <dbReference type="ARBA" id="ARBA00023242"/>
    </source>
</evidence>
<evidence type="ECO:0000313" key="7">
    <source>
        <dbReference type="EMBL" id="KAK1627518.1"/>
    </source>
</evidence>
<dbReference type="GO" id="GO:0042753">
    <property type="term" value="P:positive regulation of circadian rhythm"/>
    <property type="evidence" value="ECO:0007669"/>
    <property type="project" value="InterPro"/>
</dbReference>
<comment type="subcellular location">
    <subcellularLocation>
        <location evidence="1">Nucleus</location>
    </subcellularLocation>
</comment>
<dbReference type="GO" id="GO:0005634">
    <property type="term" value="C:nucleus"/>
    <property type="evidence" value="ECO:0007669"/>
    <property type="project" value="UniProtKB-SubCell"/>
</dbReference>
<dbReference type="PANTHER" id="PTHR33469">
    <property type="entry name" value="PROTEIN ELF4-LIKE 4"/>
    <property type="match status" value="1"/>
</dbReference>
<feature type="domain" description="Protein EARLY FLOWERING 4" evidence="6">
    <location>
        <begin position="23"/>
        <end position="95"/>
    </location>
</feature>
<organism evidence="7 8">
    <name type="scientific">Lolium multiflorum</name>
    <name type="common">Italian ryegrass</name>
    <name type="synonym">Lolium perenne subsp. multiflorum</name>
    <dbReference type="NCBI Taxonomy" id="4521"/>
    <lineage>
        <taxon>Eukaryota</taxon>
        <taxon>Viridiplantae</taxon>
        <taxon>Streptophyta</taxon>
        <taxon>Embryophyta</taxon>
        <taxon>Tracheophyta</taxon>
        <taxon>Spermatophyta</taxon>
        <taxon>Magnoliopsida</taxon>
        <taxon>Liliopsida</taxon>
        <taxon>Poales</taxon>
        <taxon>Poaceae</taxon>
        <taxon>BOP clade</taxon>
        <taxon>Pooideae</taxon>
        <taxon>Poodae</taxon>
        <taxon>Poeae</taxon>
        <taxon>Poeae Chloroplast Group 2 (Poeae type)</taxon>
        <taxon>Loliodinae</taxon>
        <taxon>Loliinae</taxon>
        <taxon>Lolium</taxon>
    </lineage>
</organism>
<evidence type="ECO:0000259" key="6">
    <source>
        <dbReference type="Pfam" id="PF07011"/>
    </source>
</evidence>
<name>A0AAD8RM39_LOLMU</name>
<comment type="caution">
    <text evidence="7">The sequence shown here is derived from an EMBL/GenBank/DDBJ whole genome shotgun (WGS) entry which is preliminary data.</text>
</comment>
<feature type="compositionally biased region" description="Basic residues" evidence="5">
    <location>
        <begin position="131"/>
        <end position="141"/>
    </location>
</feature>
<dbReference type="Pfam" id="PF07011">
    <property type="entry name" value="Elf4"/>
    <property type="match status" value="1"/>
</dbReference>
<keyword evidence="4" id="KW-0539">Nucleus</keyword>
<dbReference type="AlphaFoldDB" id="A0AAD8RM39"/>
<feature type="region of interest" description="Disordered" evidence="5">
    <location>
        <begin position="1"/>
        <end position="20"/>
    </location>
</feature>
<evidence type="ECO:0000256" key="2">
    <source>
        <dbReference type="ARBA" id="ARBA00009514"/>
    </source>
</evidence>
<dbReference type="GO" id="GO:0048511">
    <property type="term" value="P:rhythmic process"/>
    <property type="evidence" value="ECO:0007669"/>
    <property type="project" value="UniProtKB-KW"/>
</dbReference>
<dbReference type="EMBL" id="JAUUTY010000005">
    <property type="protein sequence ID" value="KAK1627518.1"/>
    <property type="molecule type" value="Genomic_DNA"/>
</dbReference>
<feature type="compositionally biased region" description="Basic residues" evidence="5">
    <location>
        <begin position="149"/>
        <end position="158"/>
    </location>
</feature>
<evidence type="ECO:0000313" key="8">
    <source>
        <dbReference type="Proteomes" id="UP001231189"/>
    </source>
</evidence>
<dbReference type="PANTHER" id="PTHR33469:SF32">
    <property type="entry name" value="OS08G0366300 PROTEIN"/>
    <property type="match status" value="1"/>
</dbReference>
<proteinExistence type="inferred from homology"/>
<dbReference type="Proteomes" id="UP001231189">
    <property type="component" value="Unassembled WGS sequence"/>
</dbReference>
<sequence length="395" mass="44347">MENGNDINNDGGKVFPNGGDEKGKAVQALERIYDEVQELLERNRMIIREIGEIHEAHETGGLNRDTTLLREFNINTAHIMEIYSDISSSFYLSLTKGSPAVDDTTKGGINLVKDRRGGTSMVQRAKEGKRSLHQGARRRRKREDEEGKKRRRRGKRRSQPAPGPPGPGRPTGRAGLTGPQAGLAGLDRNPCWCQPEAVPGLREPCPVTVRPRIRSCRANIDSEEEDTEDYMEHFEEDTSSSTADVEEHMELDTDYGSASIIDMTDIEELDNDYGSASIVGMTDIEELYIDIAQQARTTWWSTTTRTTSTPPCTTPVLQSTPTWPMELHMKIEDLHDGTIIWIIKSVPNMFDIDTLLRAPQGATMRVLMHKIINLKYIIWSIKSAPNMFVIDTPLQ</sequence>
<gene>
    <name evidence="7" type="ORF">QYE76_001833</name>
</gene>
<comment type="similarity">
    <text evidence="2">Belongs to the EARLY FLOWERING 4 family.</text>
</comment>